<keyword evidence="3" id="KW-1185">Reference proteome</keyword>
<dbReference type="Proteomes" id="UP000801492">
    <property type="component" value="Unassembled WGS sequence"/>
</dbReference>
<sequence length="252" mass="28475">MTPPARVFQGLKLAPILYSLNSTKASILIIICGNAAKALTLVSVTYKAKNVYPTWIKGEPPGTRFNRSKSRWFDGRIFEDRLQYAMLPILRRQVATKFLEELKKRRQTETEKTVLRRTTKKLNVLPGRGITVEDLIPTSSPTSGPSTSSRPKQPQKNKKKTVKRKLSKNGNKSTKPSDAEIHYAESNHSIDVESKAEEASEKEECEKASAEAERDAHAYIVVEYESKLYPGVMLTNFDEFNKACASCMKQYR</sequence>
<evidence type="ECO:0000313" key="3">
    <source>
        <dbReference type="Proteomes" id="UP000801492"/>
    </source>
</evidence>
<evidence type="ECO:0000313" key="2">
    <source>
        <dbReference type="EMBL" id="KAF2893007.1"/>
    </source>
</evidence>
<feature type="region of interest" description="Disordered" evidence="1">
    <location>
        <begin position="131"/>
        <end position="210"/>
    </location>
</feature>
<reference evidence="2" key="1">
    <citation type="submission" date="2019-08" db="EMBL/GenBank/DDBJ databases">
        <title>The genome of the North American firefly Photinus pyralis.</title>
        <authorList>
            <consortium name="Photinus pyralis genome working group"/>
            <person name="Fallon T.R."/>
            <person name="Sander Lower S.E."/>
            <person name="Weng J.-K."/>
        </authorList>
    </citation>
    <scope>NUCLEOTIDE SEQUENCE</scope>
    <source>
        <strain evidence="2">TRF0915ILg1</strain>
        <tissue evidence="2">Whole body</tissue>
    </source>
</reference>
<dbReference type="EMBL" id="VTPC01008293">
    <property type="protein sequence ID" value="KAF2893007.1"/>
    <property type="molecule type" value="Genomic_DNA"/>
</dbReference>
<feature type="compositionally biased region" description="Basic residues" evidence="1">
    <location>
        <begin position="153"/>
        <end position="167"/>
    </location>
</feature>
<name>A0A8K0G8W6_IGNLU</name>
<proteinExistence type="predicted"/>
<evidence type="ECO:0000256" key="1">
    <source>
        <dbReference type="SAM" id="MobiDB-lite"/>
    </source>
</evidence>
<protein>
    <submittedName>
        <fullName evidence="2">Uncharacterized protein</fullName>
    </submittedName>
</protein>
<accession>A0A8K0G8W6</accession>
<feature type="compositionally biased region" description="Low complexity" evidence="1">
    <location>
        <begin position="137"/>
        <end position="152"/>
    </location>
</feature>
<organism evidence="2 3">
    <name type="scientific">Ignelater luminosus</name>
    <name type="common">Cucubano</name>
    <name type="synonym">Pyrophorus luminosus</name>
    <dbReference type="NCBI Taxonomy" id="2038154"/>
    <lineage>
        <taxon>Eukaryota</taxon>
        <taxon>Metazoa</taxon>
        <taxon>Ecdysozoa</taxon>
        <taxon>Arthropoda</taxon>
        <taxon>Hexapoda</taxon>
        <taxon>Insecta</taxon>
        <taxon>Pterygota</taxon>
        <taxon>Neoptera</taxon>
        <taxon>Endopterygota</taxon>
        <taxon>Coleoptera</taxon>
        <taxon>Polyphaga</taxon>
        <taxon>Elateriformia</taxon>
        <taxon>Elateroidea</taxon>
        <taxon>Elateridae</taxon>
        <taxon>Agrypninae</taxon>
        <taxon>Pyrophorini</taxon>
        <taxon>Ignelater</taxon>
    </lineage>
</organism>
<dbReference type="OrthoDB" id="10065929at2759"/>
<dbReference type="AlphaFoldDB" id="A0A8K0G8W6"/>
<comment type="caution">
    <text evidence="2">The sequence shown here is derived from an EMBL/GenBank/DDBJ whole genome shotgun (WGS) entry which is preliminary data.</text>
</comment>
<gene>
    <name evidence="2" type="ORF">ILUMI_13163</name>
</gene>
<feature type="compositionally biased region" description="Basic and acidic residues" evidence="1">
    <location>
        <begin position="175"/>
        <end position="210"/>
    </location>
</feature>